<gene>
    <name evidence="1" type="ORF">METZ01_LOCUS17994</name>
</gene>
<dbReference type="EMBL" id="UINC01000951">
    <property type="protein sequence ID" value="SUZ65140.1"/>
    <property type="molecule type" value="Genomic_DNA"/>
</dbReference>
<organism evidence="1">
    <name type="scientific">marine metagenome</name>
    <dbReference type="NCBI Taxonomy" id="408172"/>
    <lineage>
        <taxon>unclassified sequences</taxon>
        <taxon>metagenomes</taxon>
        <taxon>ecological metagenomes</taxon>
    </lineage>
</organism>
<accession>A0A381PDX9</accession>
<proteinExistence type="predicted"/>
<evidence type="ECO:0000313" key="1">
    <source>
        <dbReference type="EMBL" id="SUZ65140.1"/>
    </source>
</evidence>
<dbReference type="AlphaFoldDB" id="A0A381PDX9"/>
<evidence type="ECO:0008006" key="2">
    <source>
        <dbReference type="Google" id="ProtNLM"/>
    </source>
</evidence>
<reference evidence="1" key="1">
    <citation type="submission" date="2018-05" db="EMBL/GenBank/DDBJ databases">
        <authorList>
            <person name="Lanie J.A."/>
            <person name="Ng W.-L."/>
            <person name="Kazmierczak K.M."/>
            <person name="Andrzejewski T.M."/>
            <person name="Davidsen T.M."/>
            <person name="Wayne K.J."/>
            <person name="Tettelin H."/>
            <person name="Glass J.I."/>
            <person name="Rusch D."/>
            <person name="Podicherti R."/>
            <person name="Tsui H.-C.T."/>
            <person name="Winkler M.E."/>
        </authorList>
    </citation>
    <scope>NUCLEOTIDE SEQUENCE</scope>
</reference>
<sequence length="212" mass="23171">MSVLGVDLRASRKKPSSVAILDSHSHLTELASFYEDIELMKLVDDLRPDLVAIGAPLNLPSGFCCLDQSCDCRFSVPDRKGRLLELELAKMGISCFYTNKGSIIRELIYRGILLSQNLRGAGYNVIEVYPHATKMLLFGDKVPPKNSAASVSYTIGHLTPLVSGMEKHADDLDRNSCDAIINAYTGQLHAQSNTDVLGDPEEGILVLPKLPN</sequence>
<name>A0A381PDX9_9ZZZZ</name>
<protein>
    <recommendedName>
        <fullName evidence="2">DUF429 domain-containing protein</fullName>
    </recommendedName>
</protein>